<name>A0A7W7D9J2_9ACTN</name>
<feature type="region of interest" description="Disordered" evidence="1">
    <location>
        <begin position="60"/>
        <end position="113"/>
    </location>
</feature>
<organism evidence="3 4">
    <name type="scientific">Sphaerisporangium siamense</name>
    <dbReference type="NCBI Taxonomy" id="795645"/>
    <lineage>
        <taxon>Bacteria</taxon>
        <taxon>Bacillati</taxon>
        <taxon>Actinomycetota</taxon>
        <taxon>Actinomycetes</taxon>
        <taxon>Streptosporangiales</taxon>
        <taxon>Streptosporangiaceae</taxon>
        <taxon>Sphaerisporangium</taxon>
    </lineage>
</organism>
<proteinExistence type="predicted"/>
<evidence type="ECO:0000313" key="3">
    <source>
        <dbReference type="EMBL" id="MBB4702752.1"/>
    </source>
</evidence>
<evidence type="ECO:0000256" key="1">
    <source>
        <dbReference type="SAM" id="MobiDB-lite"/>
    </source>
</evidence>
<dbReference type="Proteomes" id="UP000542210">
    <property type="component" value="Unassembled WGS sequence"/>
</dbReference>
<accession>A0A7W7D9J2</accession>
<feature type="region of interest" description="Disordered" evidence="1">
    <location>
        <begin position="1"/>
        <end position="23"/>
    </location>
</feature>
<feature type="compositionally biased region" description="Low complexity" evidence="1">
    <location>
        <begin position="60"/>
        <end position="79"/>
    </location>
</feature>
<evidence type="ECO:0000256" key="2">
    <source>
        <dbReference type="SAM" id="Phobius"/>
    </source>
</evidence>
<dbReference type="AlphaFoldDB" id="A0A7W7D9J2"/>
<comment type="caution">
    <text evidence="3">The sequence shown here is derived from an EMBL/GenBank/DDBJ whole genome shotgun (WGS) entry which is preliminary data.</text>
</comment>
<keyword evidence="2" id="KW-0812">Transmembrane</keyword>
<gene>
    <name evidence="3" type="ORF">BJ982_004296</name>
</gene>
<protein>
    <submittedName>
        <fullName evidence="3">Uncharacterized protein</fullName>
    </submittedName>
</protein>
<dbReference type="EMBL" id="JACHND010000001">
    <property type="protein sequence ID" value="MBB4702752.1"/>
    <property type="molecule type" value="Genomic_DNA"/>
</dbReference>
<keyword evidence="2" id="KW-1133">Transmembrane helix</keyword>
<evidence type="ECO:0000313" key="4">
    <source>
        <dbReference type="Proteomes" id="UP000542210"/>
    </source>
</evidence>
<keyword evidence="4" id="KW-1185">Reference proteome</keyword>
<reference evidence="3 4" key="1">
    <citation type="submission" date="2020-08" db="EMBL/GenBank/DDBJ databases">
        <title>Sequencing the genomes of 1000 actinobacteria strains.</title>
        <authorList>
            <person name="Klenk H.-P."/>
        </authorList>
    </citation>
    <scope>NUCLEOTIDE SEQUENCE [LARGE SCALE GENOMIC DNA]</scope>
    <source>
        <strain evidence="3 4">DSM 45784</strain>
    </source>
</reference>
<dbReference type="RefSeq" id="WP_184882723.1">
    <property type="nucleotide sequence ID" value="NZ_BOOV01000005.1"/>
</dbReference>
<feature type="compositionally biased region" description="Basic and acidic residues" evidence="1">
    <location>
        <begin position="101"/>
        <end position="113"/>
    </location>
</feature>
<keyword evidence="2" id="KW-0472">Membrane</keyword>
<sequence>MRQTVNGGKGVARSTRGGHRRRRPRRVLVLEVFSGATAVAVVGLAVGGVLARPGDLAAAAPVPSAPAVSPGADAPAVPGEAGGEVTAASAGTAKKAAKKRRDAEDKASGPSKHTDAKAVSYFKERWAGDKAVKRITDIRSGGKYLRIYTNLPETAHNSKAALDLCKRGMEYLLQEVGDQSPVVFVQARYGQNGNPVLANIAGSRDTSCRLSAPRPR</sequence>
<feature type="transmembrane region" description="Helical" evidence="2">
    <location>
        <begin position="28"/>
        <end position="51"/>
    </location>
</feature>